<gene>
    <name evidence="1" type="ORF">DEM25_015495</name>
</gene>
<dbReference type="RefSeq" id="WP_109767489.1">
    <property type="nucleotide sequence ID" value="NZ_CP159474.1"/>
</dbReference>
<evidence type="ECO:0000313" key="2">
    <source>
        <dbReference type="Proteomes" id="UP000246132"/>
    </source>
</evidence>
<comment type="caution">
    <text evidence="1">The sequence shown here is derived from an EMBL/GenBank/DDBJ whole genome shotgun (WGS) entry which is preliminary data.</text>
</comment>
<accession>A0A3A8AAD5</accession>
<evidence type="ECO:0000313" key="1">
    <source>
        <dbReference type="EMBL" id="RKF05959.1"/>
    </source>
</evidence>
<organism evidence="1 2">
    <name type="scientific">Oceaniradius stylonematis</name>
    <dbReference type="NCBI Taxonomy" id="2184161"/>
    <lineage>
        <taxon>Bacteria</taxon>
        <taxon>Pseudomonadati</taxon>
        <taxon>Pseudomonadota</taxon>
        <taxon>Alphaproteobacteria</taxon>
        <taxon>Hyphomicrobiales</taxon>
        <taxon>Ahrensiaceae</taxon>
        <taxon>Oceaniradius</taxon>
    </lineage>
</organism>
<dbReference type="EMBL" id="QFWV02000008">
    <property type="protein sequence ID" value="RKF05959.1"/>
    <property type="molecule type" value="Genomic_DNA"/>
</dbReference>
<sequence length="93" mass="10440">MATYQAVIMHGTRGGEGRYEFSGPPDLFDRTPLDVMRALMDHVEEHAHIGHIRYEANAALKNESAEVVTVLGQLHFEKDGAQPFMCMINPKRS</sequence>
<reference evidence="1 2" key="1">
    <citation type="journal article" date="2018" name="Int. J. Syst. Bacteriol.">
        <title>Oceaniradius stylonemae gen. nov., sp. nov., isolated from a red alga, Stylonema cornu-cervi.</title>
        <authorList>
            <person name="Jeong S."/>
        </authorList>
    </citation>
    <scope>NUCLEOTIDE SEQUENCE [LARGE SCALE GENOMIC DNA]</scope>
    <source>
        <strain evidence="1 2">StC1</strain>
    </source>
</reference>
<dbReference type="AlphaFoldDB" id="A0A3A8AAD5"/>
<name>A0A3A8AAD5_9HYPH</name>
<dbReference type="Proteomes" id="UP000246132">
    <property type="component" value="Unassembled WGS sequence"/>
</dbReference>
<keyword evidence="2" id="KW-1185">Reference proteome</keyword>
<protein>
    <submittedName>
        <fullName evidence="1">Uncharacterized protein</fullName>
    </submittedName>
</protein>
<proteinExistence type="predicted"/>
<dbReference type="OrthoDB" id="7866133at2"/>